<dbReference type="PATRIC" id="fig|1345695.10.peg.2431"/>
<dbReference type="AlphaFoldDB" id="U5MTK4"/>
<name>U5MTK4_CLOSA</name>
<dbReference type="OrthoDB" id="834695at2"/>
<keyword evidence="2" id="KW-1185">Reference proteome</keyword>
<proteinExistence type="predicted"/>
<reference evidence="1 2" key="1">
    <citation type="journal article" date="2013" name="Genome Announc.">
        <title>Complete Genome Sequence of the Solvent Producer Clostridium saccharobutylicum NCP262 (DSM 13864).</title>
        <authorList>
            <person name="Poehlein A."/>
            <person name="Hartwich K."/>
            <person name="Krabben P."/>
            <person name="Ehrenreich A."/>
            <person name="Liebl W."/>
            <person name="Durre P."/>
            <person name="Gottschalk G."/>
            <person name="Daniel R."/>
        </authorList>
    </citation>
    <scope>NUCLEOTIDE SEQUENCE [LARGE SCALE GENOMIC DNA]</scope>
    <source>
        <strain evidence="1">DSM 13864</strain>
    </source>
</reference>
<dbReference type="KEGG" id="csb:CLSA_c19920"/>
<dbReference type="EMBL" id="CP006721">
    <property type="protein sequence ID" value="AGX42976.1"/>
    <property type="molecule type" value="Genomic_DNA"/>
</dbReference>
<dbReference type="GO" id="GO:0043571">
    <property type="term" value="P:maintenance of CRISPR repeat elements"/>
    <property type="evidence" value="ECO:0007669"/>
    <property type="project" value="InterPro"/>
</dbReference>
<dbReference type="RefSeq" id="WP_022745991.1">
    <property type="nucleotide sequence ID" value="NC_022571.1"/>
</dbReference>
<organism evidence="1 2">
    <name type="scientific">Clostridium saccharobutylicum DSM 13864</name>
    <dbReference type="NCBI Taxonomy" id="1345695"/>
    <lineage>
        <taxon>Bacteria</taxon>
        <taxon>Bacillati</taxon>
        <taxon>Bacillota</taxon>
        <taxon>Clostridia</taxon>
        <taxon>Eubacteriales</taxon>
        <taxon>Clostridiaceae</taxon>
        <taxon>Clostridium</taxon>
    </lineage>
</organism>
<dbReference type="Pfam" id="PF05107">
    <property type="entry name" value="Cas_Cas7"/>
    <property type="match status" value="1"/>
</dbReference>
<evidence type="ECO:0000313" key="2">
    <source>
        <dbReference type="Proteomes" id="UP000017118"/>
    </source>
</evidence>
<accession>U5MTK4</accession>
<sequence length="327" mass="37150">MSNNIKNKLERVYGVLGIKSTMANWNADFTGYPKSLGDGTVYGSDKAYKYPMKVMWDSDPIKRVMYIKSYKVLEKGNDKLLQPRSLKERYEEIYGIEDLKKENDNITVLKNLFQAIDVKNFGATFAESGNNLSIIGAVQITQGLNKYDGHVADYEQILSPFRDGSEKPLKKGEEAKEVMQSTLGNKIFSNEAHYFYSFSINPSVYDKFVKLGVTDGYTREDYEEFKKTALIAASAYDTNAKSGCENEFGLFVETDGDLFLSDLAQYVTFSKSQEGKEVINLVELSKLLNDCMDRIQSVEIYYNPYTTVLEGDIAKARYINIFTRKDV</sequence>
<protein>
    <submittedName>
        <fullName evidence="1">Uncharacterized protein</fullName>
    </submittedName>
</protein>
<dbReference type="HOGENOM" id="CLU_078173_0_0_9"/>
<dbReference type="Proteomes" id="UP000017118">
    <property type="component" value="Chromosome"/>
</dbReference>
<evidence type="ECO:0000313" key="1">
    <source>
        <dbReference type="EMBL" id="AGX42976.1"/>
    </source>
</evidence>
<dbReference type="eggNOG" id="COG3649">
    <property type="taxonomic scope" value="Bacteria"/>
</dbReference>
<dbReference type="InterPro" id="IPR006482">
    <property type="entry name" value="Cas7_Csh2/Csh2"/>
</dbReference>
<gene>
    <name evidence="1" type="ORF">CLSA_c19920</name>
</gene>
<dbReference type="GeneID" id="55474456"/>